<sequence length="68" mass="8059">MWDASLKLVIHLQENDLNMQMTFVLTLSKTKKGKKTAHFSTNCLYFCMCMMEAFFVSYITYLLLFIFN</sequence>
<keyword evidence="1" id="KW-0472">Membrane</keyword>
<proteinExistence type="predicted"/>
<evidence type="ECO:0000256" key="1">
    <source>
        <dbReference type="SAM" id="Phobius"/>
    </source>
</evidence>
<reference evidence="2" key="2">
    <citation type="journal article" date="2015" name="Fish Shellfish Immunol.">
        <title>Early steps in the European eel (Anguilla anguilla)-Vibrio vulnificus interaction in the gills: Role of the RtxA13 toxin.</title>
        <authorList>
            <person name="Callol A."/>
            <person name="Pajuelo D."/>
            <person name="Ebbesson L."/>
            <person name="Teles M."/>
            <person name="MacKenzie S."/>
            <person name="Amaro C."/>
        </authorList>
    </citation>
    <scope>NUCLEOTIDE SEQUENCE</scope>
</reference>
<feature type="transmembrane region" description="Helical" evidence="1">
    <location>
        <begin position="43"/>
        <end position="67"/>
    </location>
</feature>
<organism evidence="2">
    <name type="scientific">Anguilla anguilla</name>
    <name type="common">European freshwater eel</name>
    <name type="synonym">Muraena anguilla</name>
    <dbReference type="NCBI Taxonomy" id="7936"/>
    <lineage>
        <taxon>Eukaryota</taxon>
        <taxon>Metazoa</taxon>
        <taxon>Chordata</taxon>
        <taxon>Craniata</taxon>
        <taxon>Vertebrata</taxon>
        <taxon>Euteleostomi</taxon>
        <taxon>Actinopterygii</taxon>
        <taxon>Neopterygii</taxon>
        <taxon>Teleostei</taxon>
        <taxon>Anguilliformes</taxon>
        <taxon>Anguillidae</taxon>
        <taxon>Anguilla</taxon>
    </lineage>
</organism>
<reference evidence="2" key="1">
    <citation type="submission" date="2014-11" db="EMBL/GenBank/DDBJ databases">
        <authorList>
            <person name="Amaro Gonzalez C."/>
        </authorList>
    </citation>
    <scope>NUCLEOTIDE SEQUENCE</scope>
</reference>
<dbReference type="AlphaFoldDB" id="A0A0E9XV57"/>
<keyword evidence="1" id="KW-0812">Transmembrane</keyword>
<keyword evidence="1" id="KW-1133">Transmembrane helix</keyword>
<evidence type="ECO:0000313" key="2">
    <source>
        <dbReference type="EMBL" id="JAI05726.1"/>
    </source>
</evidence>
<name>A0A0E9XV57_ANGAN</name>
<protein>
    <submittedName>
        <fullName evidence="2">Uncharacterized protein</fullName>
    </submittedName>
</protein>
<dbReference type="EMBL" id="GBXM01002852">
    <property type="protein sequence ID" value="JAI05726.1"/>
    <property type="molecule type" value="Transcribed_RNA"/>
</dbReference>
<accession>A0A0E9XV57</accession>